<dbReference type="Proteomes" id="UP001066276">
    <property type="component" value="Chromosome 5"/>
</dbReference>
<sequence length="109" mass="12349">MRGDLGRGSTGQELLHDDHQNTKATNQKEIQEVCEGLANKLDLLAQRTQALEVQVEQMKDPAAKNIREIEGACDESESDWRKKNIKKEEIGLEMREERATACGSEEEHE</sequence>
<dbReference type="AlphaFoldDB" id="A0AAV7RJ85"/>
<evidence type="ECO:0000313" key="2">
    <source>
        <dbReference type="EMBL" id="KAJ1151631.1"/>
    </source>
</evidence>
<accession>A0AAV7RJ85</accession>
<evidence type="ECO:0000256" key="1">
    <source>
        <dbReference type="SAM" id="MobiDB-lite"/>
    </source>
</evidence>
<keyword evidence="3" id="KW-1185">Reference proteome</keyword>
<gene>
    <name evidence="2" type="ORF">NDU88_004411</name>
</gene>
<evidence type="ECO:0000313" key="3">
    <source>
        <dbReference type="Proteomes" id="UP001066276"/>
    </source>
</evidence>
<organism evidence="2 3">
    <name type="scientific">Pleurodeles waltl</name>
    <name type="common">Iberian ribbed newt</name>
    <dbReference type="NCBI Taxonomy" id="8319"/>
    <lineage>
        <taxon>Eukaryota</taxon>
        <taxon>Metazoa</taxon>
        <taxon>Chordata</taxon>
        <taxon>Craniata</taxon>
        <taxon>Vertebrata</taxon>
        <taxon>Euteleostomi</taxon>
        <taxon>Amphibia</taxon>
        <taxon>Batrachia</taxon>
        <taxon>Caudata</taxon>
        <taxon>Salamandroidea</taxon>
        <taxon>Salamandridae</taxon>
        <taxon>Pleurodelinae</taxon>
        <taxon>Pleurodeles</taxon>
    </lineage>
</organism>
<name>A0AAV7RJ85_PLEWA</name>
<protein>
    <submittedName>
        <fullName evidence="2">Uncharacterized protein</fullName>
    </submittedName>
</protein>
<feature type="region of interest" description="Disordered" evidence="1">
    <location>
        <begin position="1"/>
        <end position="27"/>
    </location>
</feature>
<comment type="caution">
    <text evidence="2">The sequence shown here is derived from an EMBL/GenBank/DDBJ whole genome shotgun (WGS) entry which is preliminary data.</text>
</comment>
<dbReference type="EMBL" id="JANPWB010000009">
    <property type="protein sequence ID" value="KAJ1151631.1"/>
    <property type="molecule type" value="Genomic_DNA"/>
</dbReference>
<proteinExistence type="predicted"/>
<reference evidence="2" key="1">
    <citation type="journal article" date="2022" name="bioRxiv">
        <title>Sequencing and chromosome-scale assembly of the giantPleurodeles waltlgenome.</title>
        <authorList>
            <person name="Brown T."/>
            <person name="Elewa A."/>
            <person name="Iarovenko S."/>
            <person name="Subramanian E."/>
            <person name="Araus A.J."/>
            <person name="Petzold A."/>
            <person name="Susuki M."/>
            <person name="Suzuki K.-i.T."/>
            <person name="Hayashi T."/>
            <person name="Toyoda A."/>
            <person name="Oliveira C."/>
            <person name="Osipova E."/>
            <person name="Leigh N.D."/>
            <person name="Simon A."/>
            <person name="Yun M.H."/>
        </authorList>
    </citation>
    <scope>NUCLEOTIDE SEQUENCE</scope>
    <source>
        <strain evidence="2">20211129_DDA</strain>
        <tissue evidence="2">Liver</tissue>
    </source>
</reference>